<dbReference type="CDD" id="cd02440">
    <property type="entry name" value="AdoMet_MTases"/>
    <property type="match status" value="1"/>
</dbReference>
<reference evidence="1" key="2">
    <citation type="submission" date="2023-06" db="EMBL/GenBank/DDBJ databases">
        <authorList>
            <consortium name="Lawrence Berkeley National Laboratory"/>
            <person name="Haridas S."/>
            <person name="Hensen N."/>
            <person name="Bonometti L."/>
            <person name="Westerberg I."/>
            <person name="Brannstrom I.O."/>
            <person name="Guillou S."/>
            <person name="Cros-Aarteil S."/>
            <person name="Calhoun S."/>
            <person name="Kuo A."/>
            <person name="Mondo S."/>
            <person name="Pangilinan J."/>
            <person name="Riley R."/>
            <person name="Labutti K."/>
            <person name="Andreopoulos B."/>
            <person name="Lipzen A."/>
            <person name="Chen C."/>
            <person name="Yanf M."/>
            <person name="Daum C."/>
            <person name="Ng V."/>
            <person name="Clum A."/>
            <person name="Steindorff A."/>
            <person name="Ohm R."/>
            <person name="Martin F."/>
            <person name="Silar P."/>
            <person name="Natvig D."/>
            <person name="Lalanne C."/>
            <person name="Gautier V."/>
            <person name="Ament-Velasquez S.L."/>
            <person name="Kruys A."/>
            <person name="Hutchinson M.I."/>
            <person name="Powell A.J."/>
            <person name="Barry K."/>
            <person name="Miller A.N."/>
            <person name="Grigoriev I.V."/>
            <person name="Debuchy R."/>
            <person name="Gladieux P."/>
            <person name="Thoren M.H."/>
            <person name="Johannesson H."/>
        </authorList>
    </citation>
    <scope>NUCLEOTIDE SEQUENCE</scope>
    <source>
        <strain evidence="1">CBS 958.72</strain>
    </source>
</reference>
<proteinExistence type="predicted"/>
<evidence type="ECO:0000313" key="2">
    <source>
        <dbReference type="Proteomes" id="UP001287356"/>
    </source>
</evidence>
<dbReference type="SUPFAM" id="SSF53335">
    <property type="entry name" value="S-adenosyl-L-methionine-dependent methyltransferases"/>
    <property type="match status" value="1"/>
</dbReference>
<evidence type="ECO:0000313" key="1">
    <source>
        <dbReference type="EMBL" id="KAK3383470.1"/>
    </source>
</evidence>
<organism evidence="1 2">
    <name type="scientific">Lasiosphaeria ovina</name>
    <dbReference type="NCBI Taxonomy" id="92902"/>
    <lineage>
        <taxon>Eukaryota</taxon>
        <taxon>Fungi</taxon>
        <taxon>Dikarya</taxon>
        <taxon>Ascomycota</taxon>
        <taxon>Pezizomycotina</taxon>
        <taxon>Sordariomycetes</taxon>
        <taxon>Sordariomycetidae</taxon>
        <taxon>Sordariales</taxon>
        <taxon>Lasiosphaeriaceae</taxon>
        <taxon>Lasiosphaeria</taxon>
    </lineage>
</organism>
<gene>
    <name evidence="1" type="ORF">B0T24DRAFT_661977</name>
</gene>
<dbReference type="AlphaFoldDB" id="A0AAE0TXV6"/>
<dbReference type="InterPro" id="IPR029063">
    <property type="entry name" value="SAM-dependent_MTases_sf"/>
</dbReference>
<reference evidence="1" key="1">
    <citation type="journal article" date="2023" name="Mol. Phylogenet. Evol.">
        <title>Genome-scale phylogeny and comparative genomics of the fungal order Sordariales.</title>
        <authorList>
            <person name="Hensen N."/>
            <person name="Bonometti L."/>
            <person name="Westerberg I."/>
            <person name="Brannstrom I.O."/>
            <person name="Guillou S."/>
            <person name="Cros-Aarteil S."/>
            <person name="Calhoun S."/>
            <person name="Haridas S."/>
            <person name="Kuo A."/>
            <person name="Mondo S."/>
            <person name="Pangilinan J."/>
            <person name="Riley R."/>
            <person name="LaButti K."/>
            <person name="Andreopoulos B."/>
            <person name="Lipzen A."/>
            <person name="Chen C."/>
            <person name="Yan M."/>
            <person name="Daum C."/>
            <person name="Ng V."/>
            <person name="Clum A."/>
            <person name="Steindorff A."/>
            <person name="Ohm R.A."/>
            <person name="Martin F."/>
            <person name="Silar P."/>
            <person name="Natvig D.O."/>
            <person name="Lalanne C."/>
            <person name="Gautier V."/>
            <person name="Ament-Velasquez S.L."/>
            <person name="Kruys A."/>
            <person name="Hutchinson M.I."/>
            <person name="Powell A.J."/>
            <person name="Barry K."/>
            <person name="Miller A.N."/>
            <person name="Grigoriev I.V."/>
            <person name="Debuchy R."/>
            <person name="Gladieux P."/>
            <person name="Hiltunen Thoren M."/>
            <person name="Johannesson H."/>
        </authorList>
    </citation>
    <scope>NUCLEOTIDE SEQUENCE</scope>
    <source>
        <strain evidence="1">CBS 958.72</strain>
    </source>
</reference>
<accession>A0AAE0TXV6</accession>
<keyword evidence="2" id="KW-1185">Reference proteome</keyword>
<protein>
    <recommendedName>
        <fullName evidence="3">SAM-dependent methyltransferase</fullName>
    </recommendedName>
</protein>
<dbReference type="Proteomes" id="UP001287356">
    <property type="component" value="Unassembled WGS sequence"/>
</dbReference>
<dbReference type="EMBL" id="JAULSN010000001">
    <property type="protein sequence ID" value="KAK3383470.1"/>
    <property type="molecule type" value="Genomic_DNA"/>
</dbReference>
<evidence type="ECO:0008006" key="3">
    <source>
        <dbReference type="Google" id="ProtNLM"/>
    </source>
</evidence>
<dbReference type="Gene3D" id="3.40.50.150">
    <property type="entry name" value="Vaccinia Virus protein VP39"/>
    <property type="match status" value="1"/>
</dbReference>
<sequence>MSSPTNTQAPVPAPVPVLPLSAASKIASYAIQPASGASQLSQRIELSQAMHRIRLINAWGSSSSSITTLGPGTRVLELGCGQGTCTQALAEAVGPGGHVDAVDPASPDYGRPFTLAQAQAHLSAGPVGGRIAWHRADPISFLSAADAEKTWDVAVLAHCVWYFRGGGEGELGRILAALRGRVARVLVAEYALRASEPAAAAHVLAALARATLEAHRGDSTENIQSVVSPAGIKAVAAGAGWTVESEEVAVPDAALSDGFWETATVTAQDFVDEVEQAVGDEGVKSLLRSARDATVAAAEANGGVKKVRTMDVWVASLIC</sequence>
<name>A0AAE0TXV6_9PEZI</name>
<comment type="caution">
    <text evidence="1">The sequence shown here is derived from an EMBL/GenBank/DDBJ whole genome shotgun (WGS) entry which is preliminary data.</text>
</comment>